<dbReference type="Gene3D" id="1.10.1380.10">
    <property type="entry name" value="Neutral endopeptidase , domain2"/>
    <property type="match status" value="1"/>
</dbReference>
<dbReference type="PANTHER" id="PTHR11733">
    <property type="entry name" value="ZINC METALLOPROTEASE FAMILY M13 NEPRILYSIN-RELATED"/>
    <property type="match status" value="1"/>
</dbReference>
<accession>A0A3P1SCE9</accession>
<sequence length="675" mass="75223">METTLLARVLDTTLMDGTIRPQDDYFRHINGTWLREHTIPADRPTDGAFYTLRDLSEERGKAIVTDAIAGTIVDPDAAKIATLYTQFMDEDAIEAAGVTPILPLFDALRDAADHDSLAQLAGSLARTGISTFFGAYVGNDLNDTTRYVTHLGQAGLGLPDESYYREDTYAAIRDAYLAHIERALSMSTWAVDYAQAEASKLARSVMDFETALADLHWDAVTLRDTQKANNPHSWAQIVADYPGFDWNAWARSAGYAPTEGTDLNVGQPDCIQGAALLWQNTPLPTLKAWLARKIVDSYSSLLSREFVNESFDFYSRTLAGTEELRPRWKRAMSLVEGTLGESLGRLWVERHFPPAHKDAMDDLVRRLLDAYGDSIRALDWMSDATKTRALEKLATFNPKIGYPNKWRDYTALVISPEATLVDNIRAAADFETDYEWGKLGTPVDRDEWFMTPQTVNAYYNPTMNEIVFPAAILQPPFFDVEADPAVNFGAIGAVIGHEIGHGFDDQGSQFDAQGNLTNWWEDDDRQRFEDRTRALIAQYDACVPAALADLEGPEDGYHVNGALTIGENIGDLGGLTIAWKAWIALLKEQGVDRVEDAPIIDGLSGAERFFASWARAWRSKARNEYAIQLLAIDPHSPAEFRCNQVLANMDAFADTFHVSAGDVLWIAPEDRVRIW</sequence>
<dbReference type="GO" id="GO:0046872">
    <property type="term" value="F:metal ion binding"/>
    <property type="evidence" value="ECO:0007669"/>
    <property type="project" value="UniProtKB-KW"/>
</dbReference>
<dbReference type="PANTHER" id="PTHR11733:SF167">
    <property type="entry name" value="FI17812P1-RELATED"/>
    <property type="match status" value="1"/>
</dbReference>
<organism evidence="10 11">
    <name type="scientific">Schaalia canis</name>
    <dbReference type="NCBI Taxonomy" id="100469"/>
    <lineage>
        <taxon>Bacteria</taxon>
        <taxon>Bacillati</taxon>
        <taxon>Actinomycetota</taxon>
        <taxon>Actinomycetes</taxon>
        <taxon>Actinomycetales</taxon>
        <taxon>Actinomycetaceae</taxon>
        <taxon>Schaalia</taxon>
    </lineage>
</organism>
<keyword evidence="11" id="KW-1185">Reference proteome</keyword>
<dbReference type="EMBL" id="RQZF01000009">
    <property type="protein sequence ID" value="RRC94818.1"/>
    <property type="molecule type" value="Genomic_DNA"/>
</dbReference>
<dbReference type="AlphaFoldDB" id="A0A3P1SCE9"/>
<dbReference type="SUPFAM" id="SSF55486">
    <property type="entry name" value="Metalloproteases ('zincins'), catalytic domain"/>
    <property type="match status" value="1"/>
</dbReference>
<name>A0A3P1SCE9_9ACTO</name>
<comment type="caution">
    <text evidence="10">The sequence shown here is derived from an EMBL/GenBank/DDBJ whole genome shotgun (WGS) entry which is preliminary data.</text>
</comment>
<dbReference type="CDD" id="cd08662">
    <property type="entry name" value="M13"/>
    <property type="match status" value="1"/>
</dbReference>
<evidence type="ECO:0000259" key="9">
    <source>
        <dbReference type="Pfam" id="PF05649"/>
    </source>
</evidence>
<dbReference type="InterPro" id="IPR000718">
    <property type="entry name" value="Peptidase_M13"/>
</dbReference>
<proteinExistence type="inferred from homology"/>
<evidence type="ECO:0000259" key="8">
    <source>
        <dbReference type="Pfam" id="PF01431"/>
    </source>
</evidence>
<dbReference type="Gene3D" id="3.40.390.10">
    <property type="entry name" value="Collagenase (Catalytic Domain)"/>
    <property type="match status" value="1"/>
</dbReference>
<feature type="domain" description="Peptidase M13 N-terminal" evidence="9">
    <location>
        <begin position="21"/>
        <end position="403"/>
    </location>
</feature>
<reference evidence="10 11" key="1">
    <citation type="submission" date="2018-11" db="EMBL/GenBank/DDBJ databases">
        <title>Genomes From Bacteria Associated with the Canine Oral Cavity: a Test Case for Automated Genome-Based Taxonomic Assignment.</title>
        <authorList>
            <person name="Coil D.A."/>
            <person name="Jospin G."/>
            <person name="Darling A.E."/>
            <person name="Wallis C."/>
            <person name="Davis I.J."/>
            <person name="Harris S."/>
            <person name="Eisen J.A."/>
            <person name="Holcombe L.J."/>
            <person name="O'Flynn C."/>
        </authorList>
    </citation>
    <scope>NUCLEOTIDE SEQUENCE [LARGE SCALE GENOMIC DNA]</scope>
    <source>
        <strain evidence="10 11">OH770</strain>
    </source>
</reference>
<dbReference type="GO" id="GO:0005886">
    <property type="term" value="C:plasma membrane"/>
    <property type="evidence" value="ECO:0007669"/>
    <property type="project" value="TreeGrafter"/>
</dbReference>
<dbReference type="InterPro" id="IPR018497">
    <property type="entry name" value="Peptidase_M13_C"/>
</dbReference>
<keyword evidence="6" id="KW-0862">Zinc</keyword>
<evidence type="ECO:0000313" key="11">
    <source>
        <dbReference type="Proteomes" id="UP000280444"/>
    </source>
</evidence>
<dbReference type="PRINTS" id="PR00786">
    <property type="entry name" value="NEPRILYSIN"/>
</dbReference>
<evidence type="ECO:0000256" key="4">
    <source>
        <dbReference type="ARBA" id="ARBA00022723"/>
    </source>
</evidence>
<dbReference type="InterPro" id="IPR008753">
    <property type="entry name" value="Peptidase_M13_N"/>
</dbReference>
<dbReference type="Proteomes" id="UP000280444">
    <property type="component" value="Unassembled WGS sequence"/>
</dbReference>
<evidence type="ECO:0000313" key="10">
    <source>
        <dbReference type="EMBL" id="RRC94818.1"/>
    </source>
</evidence>
<dbReference type="RefSeq" id="WP_124871256.1">
    <property type="nucleotide sequence ID" value="NZ_RQZF01000009.1"/>
</dbReference>
<protein>
    <submittedName>
        <fullName evidence="10">M13 family peptidase</fullName>
    </submittedName>
</protein>
<gene>
    <name evidence="10" type="ORF">EII11_07980</name>
</gene>
<keyword evidence="7" id="KW-0482">Metalloprotease</keyword>
<dbReference type="InterPro" id="IPR042089">
    <property type="entry name" value="Peptidase_M13_dom_2"/>
</dbReference>
<dbReference type="GO" id="GO:0016485">
    <property type="term" value="P:protein processing"/>
    <property type="evidence" value="ECO:0007669"/>
    <property type="project" value="TreeGrafter"/>
</dbReference>
<dbReference type="PROSITE" id="PS51885">
    <property type="entry name" value="NEPRILYSIN"/>
    <property type="match status" value="1"/>
</dbReference>
<dbReference type="InterPro" id="IPR024079">
    <property type="entry name" value="MetalloPept_cat_dom_sf"/>
</dbReference>
<evidence type="ECO:0000256" key="1">
    <source>
        <dbReference type="ARBA" id="ARBA00001947"/>
    </source>
</evidence>
<keyword evidence="3" id="KW-0645">Protease</keyword>
<evidence type="ECO:0000256" key="6">
    <source>
        <dbReference type="ARBA" id="ARBA00022833"/>
    </source>
</evidence>
<dbReference type="OrthoDB" id="9775677at2"/>
<comment type="cofactor">
    <cofactor evidence="1">
        <name>Zn(2+)</name>
        <dbReference type="ChEBI" id="CHEBI:29105"/>
    </cofactor>
</comment>
<feature type="domain" description="Peptidase M13 C-terminal" evidence="8">
    <location>
        <begin position="456"/>
        <end position="672"/>
    </location>
</feature>
<keyword evidence="4" id="KW-0479">Metal-binding</keyword>
<dbReference type="Pfam" id="PF01431">
    <property type="entry name" value="Peptidase_M13"/>
    <property type="match status" value="1"/>
</dbReference>
<dbReference type="GO" id="GO:0004222">
    <property type="term" value="F:metalloendopeptidase activity"/>
    <property type="evidence" value="ECO:0007669"/>
    <property type="project" value="InterPro"/>
</dbReference>
<evidence type="ECO:0000256" key="3">
    <source>
        <dbReference type="ARBA" id="ARBA00022670"/>
    </source>
</evidence>
<evidence type="ECO:0000256" key="7">
    <source>
        <dbReference type="ARBA" id="ARBA00023049"/>
    </source>
</evidence>
<evidence type="ECO:0000256" key="5">
    <source>
        <dbReference type="ARBA" id="ARBA00022801"/>
    </source>
</evidence>
<comment type="similarity">
    <text evidence="2">Belongs to the peptidase M13 family.</text>
</comment>
<dbReference type="Pfam" id="PF05649">
    <property type="entry name" value="Peptidase_M13_N"/>
    <property type="match status" value="1"/>
</dbReference>
<keyword evidence="5" id="KW-0378">Hydrolase</keyword>
<evidence type="ECO:0000256" key="2">
    <source>
        <dbReference type="ARBA" id="ARBA00007357"/>
    </source>
</evidence>